<comment type="caution">
    <text evidence="2">The sequence shown here is derived from an EMBL/GenBank/DDBJ whole genome shotgun (WGS) entry which is preliminary data.</text>
</comment>
<dbReference type="EMBL" id="WIUZ02000003">
    <property type="protein sequence ID" value="KAF9789268.1"/>
    <property type="molecule type" value="Genomic_DNA"/>
</dbReference>
<protein>
    <submittedName>
        <fullName evidence="2">Uncharacterized protein</fullName>
    </submittedName>
</protein>
<reference evidence="2" key="2">
    <citation type="submission" date="2020-11" db="EMBL/GenBank/DDBJ databases">
        <authorList>
            <consortium name="DOE Joint Genome Institute"/>
            <person name="Kuo A."/>
            <person name="Miyauchi S."/>
            <person name="Kiss E."/>
            <person name="Drula E."/>
            <person name="Kohler A."/>
            <person name="Sanchez-Garcia M."/>
            <person name="Andreopoulos B."/>
            <person name="Barry K.W."/>
            <person name="Bonito G."/>
            <person name="Buee M."/>
            <person name="Carver A."/>
            <person name="Chen C."/>
            <person name="Cichocki N."/>
            <person name="Clum A."/>
            <person name="Culley D."/>
            <person name="Crous P.W."/>
            <person name="Fauchery L."/>
            <person name="Girlanda M."/>
            <person name="Hayes R."/>
            <person name="Keri Z."/>
            <person name="Labutti K."/>
            <person name="Lipzen A."/>
            <person name="Lombard V."/>
            <person name="Magnuson J."/>
            <person name="Maillard F."/>
            <person name="Morin E."/>
            <person name="Murat C."/>
            <person name="Nolan M."/>
            <person name="Ohm R."/>
            <person name="Pangilinan J."/>
            <person name="Pereira M."/>
            <person name="Perotto S."/>
            <person name="Peter M."/>
            <person name="Riley R."/>
            <person name="Sitrit Y."/>
            <person name="Stielow B."/>
            <person name="Szollosi G."/>
            <person name="Zifcakova L."/>
            <person name="Stursova M."/>
            <person name="Spatafora J.W."/>
            <person name="Tedersoo L."/>
            <person name="Vaario L.-M."/>
            <person name="Yamada A."/>
            <person name="Yan M."/>
            <person name="Wang P."/>
            <person name="Xu J."/>
            <person name="Bruns T."/>
            <person name="Baldrian P."/>
            <person name="Vilgalys R."/>
            <person name="Henrissat B."/>
            <person name="Grigoriev I.V."/>
            <person name="Hibbett D."/>
            <person name="Nagy L.G."/>
            <person name="Martin F.M."/>
        </authorList>
    </citation>
    <scope>NUCLEOTIDE SEQUENCE</scope>
    <source>
        <strain evidence="2">UH-Tt-Lm1</strain>
    </source>
</reference>
<evidence type="ECO:0000313" key="2">
    <source>
        <dbReference type="EMBL" id="KAF9789268.1"/>
    </source>
</evidence>
<dbReference type="AlphaFoldDB" id="A0A9P6L9D6"/>
<gene>
    <name evidence="2" type="ORF">BJ322DRAFT_528919</name>
</gene>
<evidence type="ECO:0000256" key="1">
    <source>
        <dbReference type="SAM" id="MobiDB-lite"/>
    </source>
</evidence>
<accession>A0A9P6L9D6</accession>
<organism evidence="2 3">
    <name type="scientific">Thelephora terrestris</name>
    <dbReference type="NCBI Taxonomy" id="56493"/>
    <lineage>
        <taxon>Eukaryota</taxon>
        <taxon>Fungi</taxon>
        <taxon>Dikarya</taxon>
        <taxon>Basidiomycota</taxon>
        <taxon>Agaricomycotina</taxon>
        <taxon>Agaricomycetes</taxon>
        <taxon>Thelephorales</taxon>
        <taxon>Thelephoraceae</taxon>
        <taxon>Thelephora</taxon>
    </lineage>
</organism>
<feature type="region of interest" description="Disordered" evidence="1">
    <location>
        <begin position="1"/>
        <end position="22"/>
    </location>
</feature>
<dbReference type="Proteomes" id="UP000736335">
    <property type="component" value="Unassembled WGS sequence"/>
</dbReference>
<name>A0A9P6L9D6_9AGAM</name>
<sequence>MDKKDDENPTSQPSNSPPLTGALRLSLTRGMKTITHRLLELPNRIRFRELECRRYIEEDLRCITALVEECSDTLERVDIRCEPIDNPRVGSVDLSKATRLREVVFWLEEAYDVWIAMALKTLRYKHSDLQKVKIHFPRNRGPPSNPSEKRFTISGWPSIAFLSGCGSPMRFPHRSSTIQIEGRKQGTST</sequence>
<reference evidence="2" key="1">
    <citation type="journal article" date="2020" name="Nat. Commun.">
        <title>Large-scale genome sequencing of mycorrhizal fungi provides insights into the early evolution of symbiotic traits.</title>
        <authorList>
            <person name="Miyauchi S."/>
            <person name="Kiss E."/>
            <person name="Kuo A."/>
            <person name="Drula E."/>
            <person name="Kohler A."/>
            <person name="Sanchez-Garcia M."/>
            <person name="Morin E."/>
            <person name="Andreopoulos B."/>
            <person name="Barry K.W."/>
            <person name="Bonito G."/>
            <person name="Buee M."/>
            <person name="Carver A."/>
            <person name="Chen C."/>
            <person name="Cichocki N."/>
            <person name="Clum A."/>
            <person name="Culley D."/>
            <person name="Crous P.W."/>
            <person name="Fauchery L."/>
            <person name="Girlanda M."/>
            <person name="Hayes R.D."/>
            <person name="Keri Z."/>
            <person name="LaButti K."/>
            <person name="Lipzen A."/>
            <person name="Lombard V."/>
            <person name="Magnuson J."/>
            <person name="Maillard F."/>
            <person name="Murat C."/>
            <person name="Nolan M."/>
            <person name="Ohm R.A."/>
            <person name="Pangilinan J."/>
            <person name="Pereira M.F."/>
            <person name="Perotto S."/>
            <person name="Peter M."/>
            <person name="Pfister S."/>
            <person name="Riley R."/>
            <person name="Sitrit Y."/>
            <person name="Stielow J.B."/>
            <person name="Szollosi G."/>
            <person name="Zifcakova L."/>
            <person name="Stursova M."/>
            <person name="Spatafora J.W."/>
            <person name="Tedersoo L."/>
            <person name="Vaario L.M."/>
            <person name="Yamada A."/>
            <person name="Yan M."/>
            <person name="Wang P."/>
            <person name="Xu J."/>
            <person name="Bruns T."/>
            <person name="Baldrian P."/>
            <person name="Vilgalys R."/>
            <person name="Dunand C."/>
            <person name="Henrissat B."/>
            <person name="Grigoriev I.V."/>
            <person name="Hibbett D."/>
            <person name="Nagy L.G."/>
            <person name="Martin F.M."/>
        </authorList>
    </citation>
    <scope>NUCLEOTIDE SEQUENCE</scope>
    <source>
        <strain evidence="2">UH-Tt-Lm1</strain>
    </source>
</reference>
<proteinExistence type="predicted"/>
<evidence type="ECO:0000313" key="3">
    <source>
        <dbReference type="Proteomes" id="UP000736335"/>
    </source>
</evidence>
<keyword evidence="3" id="KW-1185">Reference proteome</keyword>
<feature type="compositionally biased region" description="Polar residues" evidence="1">
    <location>
        <begin position="9"/>
        <end position="18"/>
    </location>
</feature>